<name>A0A2V1GUY1_9GAMM</name>
<comment type="catalytic activity">
    <reaction evidence="14 15 17">
        <text>guanosine(37) in tRNA + S-adenosyl-L-methionine = N(1)-methylguanosine(37) in tRNA + S-adenosyl-L-homocysteine + H(+)</text>
        <dbReference type="Rhea" id="RHEA:36899"/>
        <dbReference type="Rhea" id="RHEA-COMP:10145"/>
        <dbReference type="Rhea" id="RHEA-COMP:10147"/>
        <dbReference type="ChEBI" id="CHEBI:15378"/>
        <dbReference type="ChEBI" id="CHEBI:57856"/>
        <dbReference type="ChEBI" id="CHEBI:59789"/>
        <dbReference type="ChEBI" id="CHEBI:73542"/>
        <dbReference type="ChEBI" id="CHEBI:74269"/>
        <dbReference type="EC" id="2.1.1.228"/>
    </reaction>
</comment>
<dbReference type="InterPro" id="IPR016009">
    <property type="entry name" value="tRNA_MeTrfase_TRMD/TRM10"/>
</dbReference>
<comment type="subunit">
    <text evidence="4 15 17">Homodimer.</text>
</comment>
<keyword evidence="9 15" id="KW-0808">Transferase</keyword>
<evidence type="ECO:0000256" key="13">
    <source>
        <dbReference type="ARBA" id="ARBA00033392"/>
    </source>
</evidence>
<comment type="caution">
    <text evidence="19">The sequence shown here is derived from an EMBL/GenBank/DDBJ whole genome shotgun (WGS) entry which is preliminary data.</text>
</comment>
<dbReference type="HAMAP" id="MF_00605">
    <property type="entry name" value="TrmD"/>
    <property type="match status" value="1"/>
</dbReference>
<evidence type="ECO:0000256" key="15">
    <source>
        <dbReference type="HAMAP-Rule" id="MF_00605"/>
    </source>
</evidence>
<evidence type="ECO:0000256" key="1">
    <source>
        <dbReference type="ARBA" id="ARBA00002634"/>
    </source>
</evidence>
<evidence type="ECO:0000256" key="10">
    <source>
        <dbReference type="ARBA" id="ARBA00022691"/>
    </source>
</evidence>
<protein>
    <recommendedName>
        <fullName evidence="6 15">tRNA (guanine-N(1)-)-methyltransferase</fullName>
        <ecNumber evidence="5 15">2.1.1.228</ecNumber>
    </recommendedName>
    <alternativeName>
        <fullName evidence="12 15">M1G-methyltransferase</fullName>
    </alternativeName>
    <alternativeName>
        <fullName evidence="13 15">tRNA [GM37] methyltransferase</fullName>
    </alternativeName>
</protein>
<dbReference type="Gene3D" id="1.10.1270.20">
    <property type="entry name" value="tRNA(m1g37)methyltransferase, domain 2"/>
    <property type="match status" value="1"/>
</dbReference>
<comment type="similarity">
    <text evidence="3 15 17">Belongs to the RNA methyltransferase TrmD family.</text>
</comment>
<dbReference type="SUPFAM" id="SSF75217">
    <property type="entry name" value="alpha/beta knot"/>
    <property type="match status" value="1"/>
</dbReference>
<dbReference type="PANTHER" id="PTHR46417:SF1">
    <property type="entry name" value="TRNA (GUANINE-N(1)-)-METHYLTRANSFERASE"/>
    <property type="match status" value="1"/>
</dbReference>
<reference evidence="19 20" key="1">
    <citation type="submission" date="2018-04" db="EMBL/GenBank/DDBJ databases">
        <title>Thalassorhabdus spongiae gen. nov., sp. nov., isolated from a marine sponge in South-West Iceland.</title>
        <authorList>
            <person name="Knobloch S."/>
            <person name="Daussin A."/>
            <person name="Johannsson R."/>
            <person name="Marteinsson V.T."/>
        </authorList>
    </citation>
    <scope>NUCLEOTIDE SEQUENCE [LARGE SCALE GENOMIC DNA]</scope>
    <source>
        <strain evidence="19 20">Hp12</strain>
    </source>
</reference>
<dbReference type="OrthoDB" id="9807416at2"/>
<dbReference type="InterPro" id="IPR023148">
    <property type="entry name" value="tRNA_m1G_MeTrfase_C_sf"/>
</dbReference>
<dbReference type="PANTHER" id="PTHR46417">
    <property type="entry name" value="TRNA (GUANINE-N(1)-)-METHYLTRANSFERASE"/>
    <property type="match status" value="1"/>
</dbReference>
<organism evidence="19 20">
    <name type="scientific">Pelagibaculum spongiae</name>
    <dbReference type="NCBI Taxonomy" id="2080658"/>
    <lineage>
        <taxon>Bacteria</taxon>
        <taxon>Pseudomonadati</taxon>
        <taxon>Pseudomonadota</taxon>
        <taxon>Gammaproteobacteria</taxon>
        <taxon>Oceanospirillales</taxon>
        <taxon>Pelagibaculum</taxon>
    </lineage>
</organism>
<evidence type="ECO:0000256" key="12">
    <source>
        <dbReference type="ARBA" id="ARBA00029736"/>
    </source>
</evidence>
<dbReference type="InterPro" id="IPR029026">
    <property type="entry name" value="tRNA_m1G_MTases_N"/>
</dbReference>
<dbReference type="NCBIfam" id="NF000648">
    <property type="entry name" value="PRK00026.1"/>
    <property type="match status" value="1"/>
</dbReference>
<evidence type="ECO:0000256" key="5">
    <source>
        <dbReference type="ARBA" id="ARBA00012807"/>
    </source>
</evidence>
<evidence type="ECO:0000256" key="8">
    <source>
        <dbReference type="ARBA" id="ARBA00022603"/>
    </source>
</evidence>
<evidence type="ECO:0000256" key="17">
    <source>
        <dbReference type="RuleBase" id="RU003464"/>
    </source>
</evidence>
<dbReference type="Pfam" id="PF01746">
    <property type="entry name" value="tRNA_m1G_MT"/>
    <property type="match status" value="1"/>
</dbReference>
<keyword evidence="20" id="KW-1185">Reference proteome</keyword>
<dbReference type="RefSeq" id="WP_116689230.1">
    <property type="nucleotide sequence ID" value="NZ_CAWNYD010000017.1"/>
</dbReference>
<dbReference type="CDD" id="cd18080">
    <property type="entry name" value="TrmD-like"/>
    <property type="match status" value="1"/>
</dbReference>
<evidence type="ECO:0000256" key="14">
    <source>
        <dbReference type="ARBA" id="ARBA00047783"/>
    </source>
</evidence>
<dbReference type="InterPro" id="IPR002649">
    <property type="entry name" value="tRNA_m1G_MeTrfase_TrmD"/>
</dbReference>
<feature type="binding site" evidence="15 16">
    <location>
        <position position="113"/>
    </location>
    <ligand>
        <name>S-adenosyl-L-methionine</name>
        <dbReference type="ChEBI" id="CHEBI:59789"/>
    </ligand>
</feature>
<gene>
    <name evidence="15 19" type="primary">trmD</name>
    <name evidence="19" type="ORF">DC094_21745</name>
</gene>
<comment type="function">
    <text evidence="1 15 17">Specifically methylates guanosine-37 in various tRNAs.</text>
</comment>
<evidence type="ECO:0000256" key="6">
    <source>
        <dbReference type="ARBA" id="ARBA00014679"/>
    </source>
</evidence>
<evidence type="ECO:0000256" key="11">
    <source>
        <dbReference type="ARBA" id="ARBA00022694"/>
    </source>
</evidence>
<keyword evidence="7 15" id="KW-0963">Cytoplasm</keyword>
<dbReference type="PIRSF" id="PIRSF000386">
    <property type="entry name" value="tRNA_mtase"/>
    <property type="match status" value="1"/>
</dbReference>
<evidence type="ECO:0000256" key="3">
    <source>
        <dbReference type="ARBA" id="ARBA00007630"/>
    </source>
</evidence>
<evidence type="ECO:0000256" key="4">
    <source>
        <dbReference type="ARBA" id="ARBA00011738"/>
    </source>
</evidence>
<feature type="binding site" evidence="15 16">
    <location>
        <begin position="133"/>
        <end position="138"/>
    </location>
    <ligand>
        <name>S-adenosyl-L-methionine</name>
        <dbReference type="ChEBI" id="CHEBI:59789"/>
    </ligand>
</feature>
<dbReference type="AlphaFoldDB" id="A0A2V1GUY1"/>
<comment type="subcellular location">
    <subcellularLocation>
        <location evidence="2 15 17">Cytoplasm</location>
    </subcellularLocation>
</comment>
<evidence type="ECO:0000313" key="19">
    <source>
        <dbReference type="EMBL" id="PVZ62993.1"/>
    </source>
</evidence>
<accession>A0A2V1GUY1</accession>
<evidence type="ECO:0000313" key="20">
    <source>
        <dbReference type="Proteomes" id="UP000244906"/>
    </source>
</evidence>
<dbReference type="Proteomes" id="UP000244906">
    <property type="component" value="Unassembled WGS sequence"/>
</dbReference>
<evidence type="ECO:0000256" key="9">
    <source>
        <dbReference type="ARBA" id="ARBA00022679"/>
    </source>
</evidence>
<proteinExistence type="inferred from homology"/>
<evidence type="ECO:0000256" key="2">
    <source>
        <dbReference type="ARBA" id="ARBA00004496"/>
    </source>
</evidence>
<dbReference type="GO" id="GO:0052906">
    <property type="term" value="F:tRNA (guanine(37)-N1)-methyltransferase activity"/>
    <property type="evidence" value="ECO:0007669"/>
    <property type="project" value="UniProtKB-UniRule"/>
</dbReference>
<dbReference type="EC" id="2.1.1.228" evidence="5 15"/>
<evidence type="ECO:0000259" key="18">
    <source>
        <dbReference type="Pfam" id="PF01746"/>
    </source>
</evidence>
<keyword evidence="8 15" id="KW-0489">Methyltransferase</keyword>
<feature type="domain" description="tRNA methyltransferase TRMD/TRM10-type" evidence="18">
    <location>
        <begin position="1"/>
        <end position="226"/>
    </location>
</feature>
<keyword evidence="11 15" id="KW-0819">tRNA processing</keyword>
<dbReference type="FunFam" id="3.40.1280.10:FF:000001">
    <property type="entry name" value="tRNA (guanine-N(1)-)-methyltransferase"/>
    <property type="match status" value="1"/>
</dbReference>
<dbReference type="NCBIfam" id="TIGR00088">
    <property type="entry name" value="trmD"/>
    <property type="match status" value="1"/>
</dbReference>
<dbReference type="Gene3D" id="3.40.1280.10">
    <property type="match status" value="1"/>
</dbReference>
<dbReference type="GO" id="GO:0002939">
    <property type="term" value="P:tRNA N1-guanine methylation"/>
    <property type="evidence" value="ECO:0007669"/>
    <property type="project" value="TreeGrafter"/>
</dbReference>
<dbReference type="FunFam" id="1.10.1270.20:FF:000001">
    <property type="entry name" value="tRNA (guanine-N(1)-)-methyltransferase"/>
    <property type="match status" value="1"/>
</dbReference>
<dbReference type="EMBL" id="QDDL01000017">
    <property type="protein sequence ID" value="PVZ62993.1"/>
    <property type="molecule type" value="Genomic_DNA"/>
</dbReference>
<evidence type="ECO:0000256" key="16">
    <source>
        <dbReference type="PIRSR" id="PIRSR000386-1"/>
    </source>
</evidence>
<evidence type="ECO:0000256" key="7">
    <source>
        <dbReference type="ARBA" id="ARBA00022490"/>
    </source>
</evidence>
<sequence>MRFDIVTLFPEMFDAITLQGVSGRAFTREIAKVNFWNPRDYAPDKRSTVDDRPFGGGPGMVMKVQPLRDAIEIAKAQAPQGAPVVYLSPQGKVLDQATLQRFSELPGMILVAGRYEGIDERLLNNLVDEEISLGDYVLSGGELPAMTLMDGVIRLLPGALGHADSAVEDSFVSGLLDHPHYTRPEEIDGVKVPDVLLGGNHAHIRQWRMKQSLGRTWQRRPDLLEKLQLDKKQQTLLDEFIQEME</sequence>
<dbReference type="InterPro" id="IPR029028">
    <property type="entry name" value="Alpha/beta_knot_MTases"/>
</dbReference>
<dbReference type="GO" id="GO:0005829">
    <property type="term" value="C:cytosol"/>
    <property type="evidence" value="ECO:0007669"/>
    <property type="project" value="TreeGrafter"/>
</dbReference>
<keyword evidence="10 15" id="KW-0949">S-adenosyl-L-methionine</keyword>